<dbReference type="RefSeq" id="XP_018161281.1">
    <property type="nucleotide sequence ID" value="XM_018300035.1"/>
</dbReference>
<evidence type="ECO:0000313" key="1">
    <source>
        <dbReference type="EMBL" id="OBR12764.1"/>
    </source>
</evidence>
<sequence>MTTVATKRITHAAASVKAQAPYFVDNKYLFLTLVDDVYGAVHMLPTSGVSFLMFSKYANTQPTAATVKMKDSAENTMPAKEAIRLGLTKATAVAMMASPAVEAATAGRTKPKVKSRSLFLDMDEGKVSTIDLTEKDGS</sequence>
<evidence type="ECO:0000313" key="2">
    <source>
        <dbReference type="Proteomes" id="UP000092177"/>
    </source>
</evidence>
<dbReference type="AlphaFoldDB" id="A0A1B7YLD6"/>
<comment type="caution">
    <text evidence="1">The sequence shown here is derived from an EMBL/GenBank/DDBJ whole genome shotgun (WGS) entry which is preliminary data.</text>
</comment>
<dbReference type="VEuPathDB" id="FungiDB:CH63R_05060"/>
<accession>A0A1B7YLD6</accession>
<dbReference type="GeneID" id="28864142"/>
<reference evidence="2" key="1">
    <citation type="journal article" date="2017" name="BMC Genomics">
        <title>Gapless genome assembly of Colletotrichum higginsianum reveals chromosome structure and association of transposable elements with secondary metabolite gene clusters.</title>
        <authorList>
            <person name="Dallery J.-F."/>
            <person name="Lapalu N."/>
            <person name="Zampounis A."/>
            <person name="Pigne S."/>
            <person name="Luyten I."/>
            <person name="Amselem J."/>
            <person name="Wittenberg A.H.J."/>
            <person name="Zhou S."/>
            <person name="de Queiroz M.V."/>
            <person name="Robin G.P."/>
            <person name="Auger A."/>
            <person name="Hainaut M."/>
            <person name="Henrissat B."/>
            <person name="Kim K.-T."/>
            <person name="Lee Y.-H."/>
            <person name="Lespinet O."/>
            <person name="Schwartz D.C."/>
            <person name="Thon M.R."/>
            <person name="O'Connell R.J."/>
        </authorList>
    </citation>
    <scope>NUCLEOTIDE SEQUENCE [LARGE SCALE GENOMIC DNA]</scope>
    <source>
        <strain evidence="2">IMI 349063</strain>
    </source>
</reference>
<gene>
    <name evidence="1" type="ORF">CH63R_05060</name>
</gene>
<protein>
    <submittedName>
        <fullName evidence="1">Uncharacterized protein</fullName>
    </submittedName>
</protein>
<dbReference type="Proteomes" id="UP000092177">
    <property type="component" value="Chromosome 3"/>
</dbReference>
<name>A0A1B7YLD6_COLHI</name>
<keyword evidence="2" id="KW-1185">Reference proteome</keyword>
<proteinExistence type="predicted"/>
<organism evidence="1 2">
    <name type="scientific">Colletotrichum higginsianum (strain IMI 349063)</name>
    <name type="common">Crucifer anthracnose fungus</name>
    <dbReference type="NCBI Taxonomy" id="759273"/>
    <lineage>
        <taxon>Eukaryota</taxon>
        <taxon>Fungi</taxon>
        <taxon>Dikarya</taxon>
        <taxon>Ascomycota</taxon>
        <taxon>Pezizomycotina</taxon>
        <taxon>Sordariomycetes</taxon>
        <taxon>Hypocreomycetidae</taxon>
        <taxon>Glomerellales</taxon>
        <taxon>Glomerellaceae</taxon>
        <taxon>Colletotrichum</taxon>
        <taxon>Colletotrichum destructivum species complex</taxon>
    </lineage>
</organism>
<dbReference type="KEGG" id="chig:CH63R_05060"/>
<dbReference type="EMBL" id="LTAN01000003">
    <property type="protein sequence ID" value="OBR12764.1"/>
    <property type="molecule type" value="Genomic_DNA"/>
</dbReference>